<proteinExistence type="predicted"/>
<dbReference type="KEGG" id="hde:HDEF_0880"/>
<keyword evidence="2" id="KW-1185">Reference proteome</keyword>
<protein>
    <submittedName>
        <fullName evidence="1">Uncharacterized protein</fullName>
    </submittedName>
</protein>
<dbReference type="Proteomes" id="UP000002334">
    <property type="component" value="Chromosome"/>
</dbReference>
<accession>C4K4V6</accession>
<sequence>MWNKVNSFYHGLSSQKRAQQARMHTLLKQAHINAPF</sequence>
<evidence type="ECO:0000313" key="1">
    <source>
        <dbReference type="EMBL" id="ACQ67599.1"/>
    </source>
</evidence>
<organism evidence="1 2">
    <name type="scientific">Hamiltonella defensa subsp. Acyrthosiphon pisum (strain 5AT)</name>
    <dbReference type="NCBI Taxonomy" id="572265"/>
    <lineage>
        <taxon>Bacteria</taxon>
        <taxon>Pseudomonadati</taxon>
        <taxon>Pseudomonadota</taxon>
        <taxon>Gammaproteobacteria</taxon>
        <taxon>Enterobacterales</taxon>
        <taxon>Enterobacteriaceae</taxon>
        <taxon>aphid secondary symbionts</taxon>
        <taxon>Candidatus Williamhamiltonella</taxon>
    </lineage>
</organism>
<reference evidence="1 2" key="1">
    <citation type="journal article" date="2009" name="Proc. Natl. Acad. Sci. U.S.A.">
        <title>Hamiltonella defensa, genome evolution of protective bacterial endosymbiont from pathogenic ancestors.</title>
        <authorList>
            <person name="Degnan P.H."/>
            <person name="Yu Y."/>
            <person name="Sisneros N."/>
            <person name="Wing R.A."/>
            <person name="Moran N.A."/>
        </authorList>
    </citation>
    <scope>NUCLEOTIDE SEQUENCE [LARGE SCALE GENOMIC DNA]</scope>
    <source>
        <strain evidence="2">5AT</strain>
    </source>
</reference>
<gene>
    <name evidence="1" type="ordered locus">HDEF_0880</name>
</gene>
<dbReference type="HOGENOM" id="CLU_3356551_0_0_6"/>
<evidence type="ECO:0000313" key="2">
    <source>
        <dbReference type="Proteomes" id="UP000002334"/>
    </source>
</evidence>
<dbReference type="AlphaFoldDB" id="C4K4V6"/>
<name>C4K4V6_HAMD5</name>
<dbReference type="EMBL" id="CP001277">
    <property type="protein sequence ID" value="ACQ67599.1"/>
    <property type="molecule type" value="Genomic_DNA"/>
</dbReference>